<dbReference type="EC" id="3.1.1.4" evidence="4"/>
<dbReference type="PANTHER" id="PTHR12253">
    <property type="entry name" value="RH14732P"/>
    <property type="match status" value="1"/>
</dbReference>
<evidence type="ECO:0000256" key="4">
    <source>
        <dbReference type="ARBA" id="ARBA00013278"/>
    </source>
</evidence>
<feature type="region of interest" description="Disordered" evidence="11">
    <location>
        <begin position="289"/>
        <end position="330"/>
    </location>
</feature>
<sequence length="330" mass="37170">MLASMASVGALLLAMNALVMPLASGSWSKDTTSSHTIAKGGRGRDRGQVLSFLWRRPRGLPPVLVQSIWDPQGHLLACALRDEPAHTNWYLEAYKQQQALNFSGTELQHYLDTLEVQNDTCWGAEYTGEDLDLGVRRTLALEEQEAQETNRIQRGLTMPGTLWCGAGNIASNFSHLGTFKGPDMCCRDHDHCDIQISGLKYNYGVFNFRPHTISHCDCDTRFRNCLMSLSDSIADFIGKTYFNVMFVPCFELKEGNACVEWNWMYMCTNYSQMPVAHLVDPSPYVPIGLPTPTLQPGTQSSQDRKRSQKKWKQLRHAHPNGAGQRRRLGR</sequence>
<dbReference type="GO" id="GO:0006644">
    <property type="term" value="P:phospholipid metabolic process"/>
    <property type="evidence" value="ECO:0007669"/>
    <property type="project" value="InterPro"/>
</dbReference>
<evidence type="ECO:0000256" key="11">
    <source>
        <dbReference type="SAM" id="MobiDB-lite"/>
    </source>
</evidence>
<evidence type="ECO:0000256" key="8">
    <source>
        <dbReference type="ARBA" id="ARBA00022837"/>
    </source>
</evidence>
<dbReference type="GO" id="GO:0050482">
    <property type="term" value="P:arachidonate secretion"/>
    <property type="evidence" value="ECO:0007669"/>
    <property type="project" value="InterPro"/>
</dbReference>
<organism evidence="14">
    <name type="scientific">Abronia graminea</name>
    <name type="common">Terrestrial arboreal alligator lizard</name>
    <name type="synonym">Gerrhonotus gramineus</name>
    <dbReference type="NCBI Taxonomy" id="278977"/>
    <lineage>
        <taxon>Eukaryota</taxon>
        <taxon>Metazoa</taxon>
        <taxon>Chordata</taxon>
        <taxon>Craniata</taxon>
        <taxon>Vertebrata</taxon>
        <taxon>Euteleostomi</taxon>
        <taxon>Lepidosauria</taxon>
        <taxon>Squamata</taxon>
        <taxon>Bifurcata</taxon>
        <taxon>Unidentata</taxon>
        <taxon>Episquamata</taxon>
        <taxon>Toxicofera</taxon>
        <taxon>Anguimorpha</taxon>
        <taxon>Neoanguimorpha</taxon>
        <taxon>Anguioidea</taxon>
        <taxon>Anguidae</taxon>
        <taxon>Abronia</taxon>
    </lineage>
</organism>
<feature type="domain" description="Phospholipase A2-like central" evidence="13">
    <location>
        <begin position="138"/>
        <end position="268"/>
    </location>
</feature>
<evidence type="ECO:0000256" key="2">
    <source>
        <dbReference type="ARBA" id="ARBA00002163"/>
    </source>
</evidence>
<comment type="cofactor">
    <cofactor evidence="1">
        <name>Ca(2+)</name>
        <dbReference type="ChEBI" id="CHEBI:29108"/>
    </cofactor>
</comment>
<dbReference type="GO" id="GO:0004623">
    <property type="term" value="F:phospholipase A2 activity"/>
    <property type="evidence" value="ECO:0007669"/>
    <property type="project" value="UniProtKB-EC"/>
</dbReference>
<dbReference type="InterPro" id="IPR033113">
    <property type="entry name" value="PLA2_histidine"/>
</dbReference>
<evidence type="ECO:0000256" key="6">
    <source>
        <dbReference type="ARBA" id="ARBA00022723"/>
    </source>
</evidence>
<keyword evidence="8" id="KW-0106">Calcium</keyword>
<feature type="compositionally biased region" description="Polar residues" evidence="11">
    <location>
        <begin position="292"/>
        <end position="301"/>
    </location>
</feature>
<keyword evidence="10" id="KW-1015">Disulfide bond</keyword>
<evidence type="ECO:0000313" key="14">
    <source>
        <dbReference type="EMBL" id="AFU63217.1"/>
    </source>
</evidence>
<keyword evidence="12" id="KW-0732">Signal</keyword>
<dbReference type="GO" id="GO:0046872">
    <property type="term" value="F:metal ion binding"/>
    <property type="evidence" value="ECO:0007669"/>
    <property type="project" value="UniProtKB-KW"/>
</dbReference>
<dbReference type="InterPro" id="IPR036444">
    <property type="entry name" value="PLipase_A2_dom_sf"/>
</dbReference>
<accession>K4I293</accession>
<dbReference type="Pfam" id="PF05826">
    <property type="entry name" value="Phospholip_A2_2"/>
    <property type="match status" value="1"/>
</dbReference>
<protein>
    <recommendedName>
        <fullName evidence="4">phospholipase A2</fullName>
        <ecNumber evidence="4">3.1.1.4</ecNumber>
    </recommendedName>
</protein>
<evidence type="ECO:0000256" key="10">
    <source>
        <dbReference type="ARBA" id="ARBA00023157"/>
    </source>
</evidence>
<keyword evidence="9" id="KW-0443">Lipid metabolism</keyword>
<dbReference type="InterPro" id="IPR016090">
    <property type="entry name" value="PLA2-like_dom"/>
</dbReference>
<feature type="compositionally biased region" description="Basic residues" evidence="11">
    <location>
        <begin position="306"/>
        <end position="330"/>
    </location>
</feature>
<keyword evidence="6" id="KW-0479">Metal-binding</keyword>
<dbReference type="Gene3D" id="1.20.90.10">
    <property type="entry name" value="Phospholipase A2 domain"/>
    <property type="match status" value="1"/>
</dbReference>
<evidence type="ECO:0000256" key="1">
    <source>
        <dbReference type="ARBA" id="ARBA00001913"/>
    </source>
</evidence>
<reference evidence="14" key="1">
    <citation type="journal article" date="2012" name="J. Mol. Evol.">
        <title>Structural and molecular diversification of the Anguimorpha lizard mandibular venom gland system in the arboreal species Abronia graminea.</title>
        <authorList>
            <person name="Koludarov I."/>
            <person name="Sunagar K."/>
            <person name="Undheim E.A."/>
            <person name="Jackson T.N."/>
            <person name="Ruder T."/>
            <person name="Whitehead D."/>
            <person name="Saucedo A.C."/>
            <person name="Mora G.R."/>
            <person name="Alagon A.C."/>
            <person name="King G."/>
            <person name="Antunes A."/>
            <person name="Fry B.G."/>
        </authorList>
    </citation>
    <scope>NUCLEOTIDE SEQUENCE</scope>
</reference>
<dbReference type="SMART" id="SM00085">
    <property type="entry name" value="PA2c"/>
    <property type="match status" value="1"/>
</dbReference>
<name>K4I293_ABRGR</name>
<dbReference type="GO" id="GO:0005576">
    <property type="term" value="C:extracellular region"/>
    <property type="evidence" value="ECO:0007669"/>
    <property type="project" value="UniProtKB-SubCell"/>
</dbReference>
<evidence type="ECO:0000256" key="9">
    <source>
        <dbReference type="ARBA" id="ARBA00023098"/>
    </source>
</evidence>
<evidence type="ECO:0000256" key="12">
    <source>
        <dbReference type="SAM" id="SignalP"/>
    </source>
</evidence>
<dbReference type="EMBL" id="JX459943">
    <property type="protein sequence ID" value="AFU63217.1"/>
    <property type="molecule type" value="mRNA"/>
</dbReference>
<evidence type="ECO:0000259" key="13">
    <source>
        <dbReference type="SMART" id="SM00085"/>
    </source>
</evidence>
<dbReference type="AlphaFoldDB" id="K4I293"/>
<dbReference type="SUPFAM" id="SSF48619">
    <property type="entry name" value="Phospholipase A2, PLA2"/>
    <property type="match status" value="1"/>
</dbReference>
<evidence type="ECO:0000256" key="3">
    <source>
        <dbReference type="ARBA" id="ARBA00004613"/>
    </source>
</evidence>
<feature type="chain" id="PRO_5003877486" description="phospholipase A2" evidence="12">
    <location>
        <begin position="26"/>
        <end position="330"/>
    </location>
</feature>
<keyword evidence="7" id="KW-0378">Hydrolase</keyword>
<dbReference type="PROSITE" id="PS00118">
    <property type="entry name" value="PA2_HIS"/>
    <property type="match status" value="1"/>
</dbReference>
<comment type="subcellular location">
    <subcellularLocation>
        <location evidence="3">Secreted</location>
    </subcellularLocation>
</comment>
<comment type="function">
    <text evidence="2">PLA2 catalyzes the calcium-dependent hydrolysis of the 2-acyl groups in 3-sn-phosphoglycerides.</text>
</comment>
<dbReference type="CDD" id="cd04704">
    <property type="entry name" value="PLA2_bee_venom_like"/>
    <property type="match status" value="1"/>
</dbReference>
<keyword evidence="5" id="KW-0964">Secreted</keyword>
<evidence type="ECO:0000256" key="5">
    <source>
        <dbReference type="ARBA" id="ARBA00022525"/>
    </source>
</evidence>
<feature type="signal peptide" evidence="12">
    <location>
        <begin position="1"/>
        <end position="25"/>
    </location>
</feature>
<dbReference type="FunFam" id="1.20.90.10:FF:000002">
    <property type="entry name" value="Phospholipase A2 group III"/>
    <property type="match status" value="1"/>
</dbReference>
<evidence type="ECO:0000256" key="7">
    <source>
        <dbReference type="ARBA" id="ARBA00022801"/>
    </source>
</evidence>
<proteinExistence type="evidence at transcript level"/>